<evidence type="ECO:0000256" key="5">
    <source>
        <dbReference type="HAMAP-Rule" id="MF_02033"/>
    </source>
</evidence>
<dbReference type="NCBIfam" id="TIGR01174">
    <property type="entry name" value="ftsA"/>
    <property type="match status" value="1"/>
</dbReference>
<evidence type="ECO:0000256" key="4">
    <source>
        <dbReference type="ARBA" id="ARBA00023306"/>
    </source>
</evidence>
<gene>
    <name evidence="5" type="primary">ftsA</name>
    <name evidence="8" type="ORF">BSOLF_2251</name>
</gene>
<dbReference type="InterPro" id="IPR020823">
    <property type="entry name" value="Cell_div_FtsA"/>
</dbReference>
<keyword evidence="2 5" id="KW-0132">Cell division</keyword>
<dbReference type="SUPFAM" id="SSF53067">
    <property type="entry name" value="Actin-like ATPase domain"/>
    <property type="match status" value="2"/>
</dbReference>
<sequence length="418" mass="46315">MENKRYITAIDLGSYKIRTVVAEVTSSSFHIVGVGQAASHGLKKGSIVDLDEVSFNLKSSVEEASRMTGWPIEHAFIGLSGAHLELIETRGVVAISREDREIRHDDVERVIEAAKVIHLPEDRLIVDIIPRSFTVDALSGITDPRGMLGVRLEMEGRLVTASRAVLHNLLRVLDRSEINPLGMVMQVYAGGELLLTEDERKVGTVYIDMGGGTTTVALFQNGDLKRHIVLPFGGGYVTQDIASGLGITLEHAEKLKLLYGVSRIQDASNDLTFEYTPIGRENSETITQRDLAYIIEPRMDEMLRLVRKTLEEERLLDLPGGVVWTGGGTAMPGFIPLAKEIVDSTSRVAYPDYIGVRDPSFSAAIGVIRHALPFVSFDLDRQSEGRMKSLSARSKRSKDKPSDDTLFARVKRWFHEFI</sequence>
<dbReference type="SMART" id="SM00842">
    <property type="entry name" value="FtsA"/>
    <property type="match status" value="1"/>
</dbReference>
<keyword evidence="1 5" id="KW-1003">Cell membrane</keyword>
<reference evidence="9" key="1">
    <citation type="journal article" date="2018" name="Sci. Rep.">
        <title>Lignite coal burning seam in the remote Altai Mountains harbors a hydrogen-driven thermophilic microbial community.</title>
        <authorList>
            <person name="Kadnikov V.V."/>
            <person name="Mardanov A.V."/>
            <person name="Ivasenko D.A."/>
            <person name="Antsiferov D.V."/>
            <person name="Beletsky A.V."/>
            <person name="Karnachuk O.V."/>
            <person name="Ravin N.V."/>
        </authorList>
    </citation>
    <scope>NUCLEOTIDE SEQUENCE [LARGE SCALE GENOMIC DNA]</scope>
</reference>
<comment type="subcellular location">
    <subcellularLocation>
        <location evidence="5">Cell membrane</location>
        <topology evidence="5">Peripheral membrane protein</topology>
        <orientation evidence="5">Cytoplasmic side</orientation>
    </subcellularLocation>
    <text evidence="5">Localizes to the Z ring in an FtsZ-dependent manner. Targeted to the membrane through a conserved C-terminal amphipathic helix.</text>
</comment>
<keyword evidence="4 5" id="KW-0131">Cell cycle</keyword>
<dbReference type="Pfam" id="PF02491">
    <property type="entry name" value="SHS2_FTSA"/>
    <property type="match status" value="1"/>
</dbReference>
<evidence type="ECO:0000256" key="3">
    <source>
        <dbReference type="ARBA" id="ARBA00023136"/>
    </source>
</evidence>
<organism evidence="8 9">
    <name type="scientific">Candidatus Carbonibacillus altaicus</name>
    <dbReference type="NCBI Taxonomy" id="2163959"/>
    <lineage>
        <taxon>Bacteria</taxon>
        <taxon>Bacillati</taxon>
        <taxon>Bacillota</taxon>
        <taxon>Bacilli</taxon>
        <taxon>Bacillales</taxon>
        <taxon>Candidatus Carbonibacillus</taxon>
    </lineage>
</organism>
<dbReference type="PANTHER" id="PTHR32432">
    <property type="entry name" value="CELL DIVISION PROTEIN FTSA-RELATED"/>
    <property type="match status" value="1"/>
</dbReference>
<dbReference type="Proteomes" id="UP000244338">
    <property type="component" value="Unassembled WGS sequence"/>
</dbReference>
<dbReference type="GO" id="GO:0032153">
    <property type="term" value="C:cell division site"/>
    <property type="evidence" value="ECO:0007669"/>
    <property type="project" value="UniProtKB-UniRule"/>
</dbReference>
<dbReference type="PANTHER" id="PTHR32432:SF4">
    <property type="entry name" value="CELL DIVISION PROTEIN FTSA"/>
    <property type="match status" value="1"/>
</dbReference>
<name>A0A2R6Y343_9BACL</name>
<dbReference type="Gene3D" id="3.30.420.40">
    <property type="match status" value="2"/>
</dbReference>
<accession>A0A2R6Y343</accession>
<comment type="subunit">
    <text evidence="5">Self-interacts. Interacts with FtsZ.</text>
</comment>
<dbReference type="InterPro" id="IPR043129">
    <property type="entry name" value="ATPase_NBD"/>
</dbReference>
<evidence type="ECO:0000256" key="6">
    <source>
        <dbReference type="PIRNR" id="PIRNR003101"/>
    </source>
</evidence>
<dbReference type="InterPro" id="IPR050696">
    <property type="entry name" value="FtsA/MreB"/>
</dbReference>
<dbReference type="InterPro" id="IPR003494">
    <property type="entry name" value="SHS2_FtsA"/>
</dbReference>
<dbReference type="EMBL" id="PEBX01000013">
    <property type="protein sequence ID" value="PTQ57100.1"/>
    <property type="molecule type" value="Genomic_DNA"/>
</dbReference>
<comment type="function">
    <text evidence="5 6">Cell division protein that is involved in the assembly of the Z ring. May serve as a membrane anchor for the Z ring.</text>
</comment>
<evidence type="ECO:0000256" key="1">
    <source>
        <dbReference type="ARBA" id="ARBA00022475"/>
    </source>
</evidence>
<dbReference type="GO" id="GO:0009898">
    <property type="term" value="C:cytoplasmic side of plasma membrane"/>
    <property type="evidence" value="ECO:0007669"/>
    <property type="project" value="UniProtKB-UniRule"/>
</dbReference>
<comment type="similarity">
    <text evidence="5 6">Belongs to the FtsA/MreB family.</text>
</comment>
<evidence type="ECO:0000259" key="7">
    <source>
        <dbReference type="SMART" id="SM00842"/>
    </source>
</evidence>
<dbReference type="CDD" id="cd24048">
    <property type="entry name" value="ASKHA_NBD_FtsA"/>
    <property type="match status" value="1"/>
</dbReference>
<dbReference type="Gene3D" id="3.30.1490.110">
    <property type="match status" value="1"/>
</dbReference>
<protein>
    <recommendedName>
        <fullName evidence="5 6">Cell division protein FtsA</fullName>
    </recommendedName>
</protein>
<dbReference type="HAMAP" id="MF_02033">
    <property type="entry name" value="FtsA"/>
    <property type="match status" value="1"/>
</dbReference>
<proteinExistence type="inferred from homology"/>
<dbReference type="GO" id="GO:0043093">
    <property type="term" value="P:FtsZ-dependent cytokinesis"/>
    <property type="evidence" value="ECO:0007669"/>
    <property type="project" value="UniProtKB-UniRule"/>
</dbReference>
<evidence type="ECO:0000256" key="2">
    <source>
        <dbReference type="ARBA" id="ARBA00022618"/>
    </source>
</evidence>
<evidence type="ECO:0000313" key="9">
    <source>
        <dbReference type="Proteomes" id="UP000244338"/>
    </source>
</evidence>
<dbReference type="Pfam" id="PF14450">
    <property type="entry name" value="FtsA"/>
    <property type="match status" value="1"/>
</dbReference>
<keyword evidence="3 5" id="KW-0472">Membrane</keyword>
<feature type="domain" description="SHS2" evidence="7">
    <location>
        <begin position="7"/>
        <end position="194"/>
    </location>
</feature>
<evidence type="ECO:0000313" key="8">
    <source>
        <dbReference type="EMBL" id="PTQ57100.1"/>
    </source>
</evidence>
<dbReference type="AlphaFoldDB" id="A0A2R6Y343"/>
<comment type="caution">
    <text evidence="8">The sequence shown here is derived from an EMBL/GenBank/DDBJ whole genome shotgun (WGS) entry which is preliminary data.</text>
</comment>
<dbReference type="PIRSF" id="PIRSF003101">
    <property type="entry name" value="FtsA"/>
    <property type="match status" value="1"/>
</dbReference>